<feature type="chain" id="PRO_5007856268" evidence="3">
    <location>
        <begin position="20"/>
        <end position="247"/>
    </location>
</feature>
<keyword evidence="5" id="KW-1185">Reference proteome</keyword>
<feature type="transmembrane region" description="Helical" evidence="2">
    <location>
        <begin position="159"/>
        <end position="180"/>
    </location>
</feature>
<name>A0A165CZD8_EXIGL</name>
<feature type="signal peptide" evidence="3">
    <location>
        <begin position="1"/>
        <end position="19"/>
    </location>
</feature>
<evidence type="ECO:0000256" key="3">
    <source>
        <dbReference type="SAM" id="SignalP"/>
    </source>
</evidence>
<keyword evidence="3" id="KW-0732">Signal</keyword>
<gene>
    <name evidence="4" type="ORF">EXIGLDRAFT_728280</name>
</gene>
<protein>
    <submittedName>
        <fullName evidence="4">Uncharacterized protein</fullName>
    </submittedName>
</protein>
<sequence>MRPFVPAVLSLVFPALARAVAIPVPLAPRAPTTTLTFSAPATDLSTCAPATLEWSSDAPVTITRVFVNSSDSKFTITTVKQVVNTTQTFKWDAVNVPAGTYTLSGETEPADVHILPSKPFVVAAGSSLSCIPADSTSPAAQSSSATPSPTPSSSGLSTGAIAGILLCVALVLVAAGAFFWHRTVSAREHAHKQYPSPRPSMPDRRDSDSTVVDIVGRAPTPLGMAMLSRKDSKPLDAEETQKVLRAL</sequence>
<feature type="region of interest" description="Disordered" evidence="1">
    <location>
        <begin position="135"/>
        <end position="154"/>
    </location>
</feature>
<keyword evidence="2" id="KW-0472">Membrane</keyword>
<evidence type="ECO:0000256" key="2">
    <source>
        <dbReference type="SAM" id="Phobius"/>
    </source>
</evidence>
<organism evidence="4 5">
    <name type="scientific">Exidia glandulosa HHB12029</name>
    <dbReference type="NCBI Taxonomy" id="1314781"/>
    <lineage>
        <taxon>Eukaryota</taxon>
        <taxon>Fungi</taxon>
        <taxon>Dikarya</taxon>
        <taxon>Basidiomycota</taxon>
        <taxon>Agaricomycotina</taxon>
        <taxon>Agaricomycetes</taxon>
        <taxon>Auriculariales</taxon>
        <taxon>Exidiaceae</taxon>
        <taxon>Exidia</taxon>
    </lineage>
</organism>
<dbReference type="EMBL" id="KV426269">
    <property type="protein sequence ID" value="KZV83492.1"/>
    <property type="molecule type" value="Genomic_DNA"/>
</dbReference>
<keyword evidence="2" id="KW-1133">Transmembrane helix</keyword>
<reference evidence="4 5" key="1">
    <citation type="journal article" date="2016" name="Mol. Biol. Evol.">
        <title>Comparative Genomics of Early-Diverging Mushroom-Forming Fungi Provides Insights into the Origins of Lignocellulose Decay Capabilities.</title>
        <authorList>
            <person name="Nagy L.G."/>
            <person name="Riley R."/>
            <person name="Tritt A."/>
            <person name="Adam C."/>
            <person name="Daum C."/>
            <person name="Floudas D."/>
            <person name="Sun H."/>
            <person name="Yadav J.S."/>
            <person name="Pangilinan J."/>
            <person name="Larsson K.H."/>
            <person name="Matsuura K."/>
            <person name="Barry K."/>
            <person name="Labutti K."/>
            <person name="Kuo R."/>
            <person name="Ohm R.A."/>
            <person name="Bhattacharya S.S."/>
            <person name="Shirouzu T."/>
            <person name="Yoshinaga Y."/>
            <person name="Martin F.M."/>
            <person name="Grigoriev I.V."/>
            <person name="Hibbett D.S."/>
        </authorList>
    </citation>
    <scope>NUCLEOTIDE SEQUENCE [LARGE SCALE GENOMIC DNA]</scope>
    <source>
        <strain evidence="4 5">HHB12029</strain>
    </source>
</reference>
<evidence type="ECO:0000256" key="1">
    <source>
        <dbReference type="SAM" id="MobiDB-lite"/>
    </source>
</evidence>
<feature type="region of interest" description="Disordered" evidence="1">
    <location>
        <begin position="228"/>
        <end position="247"/>
    </location>
</feature>
<keyword evidence="2" id="KW-0812">Transmembrane</keyword>
<evidence type="ECO:0000313" key="4">
    <source>
        <dbReference type="EMBL" id="KZV83492.1"/>
    </source>
</evidence>
<accession>A0A165CZD8</accession>
<feature type="region of interest" description="Disordered" evidence="1">
    <location>
        <begin position="189"/>
        <end position="208"/>
    </location>
</feature>
<dbReference type="Proteomes" id="UP000077266">
    <property type="component" value="Unassembled WGS sequence"/>
</dbReference>
<proteinExistence type="predicted"/>
<dbReference type="AlphaFoldDB" id="A0A165CZD8"/>
<dbReference type="InParanoid" id="A0A165CZD8"/>
<evidence type="ECO:0000313" key="5">
    <source>
        <dbReference type="Proteomes" id="UP000077266"/>
    </source>
</evidence>